<reference evidence="1 2" key="1">
    <citation type="submission" date="2020-08" db="EMBL/GenBank/DDBJ databases">
        <title>Genomic Encyclopedia of Type Strains, Phase IV (KMG-IV): sequencing the most valuable type-strain genomes for metagenomic binning, comparative biology and taxonomic classification.</title>
        <authorList>
            <person name="Goeker M."/>
        </authorList>
    </citation>
    <scope>NUCLEOTIDE SEQUENCE [LARGE SCALE GENOMIC DNA]</scope>
    <source>
        <strain evidence="1 2">DSM 17454</strain>
    </source>
</reference>
<evidence type="ECO:0000313" key="1">
    <source>
        <dbReference type="EMBL" id="MBB6466809.1"/>
    </source>
</evidence>
<dbReference type="AlphaFoldDB" id="A0A8E2BD16"/>
<organism evidence="1 2">
    <name type="scientific">Aminobacter carboxidus</name>
    <dbReference type="NCBI Taxonomy" id="376165"/>
    <lineage>
        <taxon>Bacteria</taxon>
        <taxon>Pseudomonadati</taxon>
        <taxon>Pseudomonadota</taxon>
        <taxon>Alphaproteobacteria</taxon>
        <taxon>Hyphomicrobiales</taxon>
        <taxon>Phyllobacteriaceae</taxon>
        <taxon>Aminobacter</taxon>
    </lineage>
</organism>
<dbReference type="GO" id="GO:0016853">
    <property type="term" value="F:isomerase activity"/>
    <property type="evidence" value="ECO:0007669"/>
    <property type="project" value="UniProtKB-KW"/>
</dbReference>
<name>A0A8E2BD16_9HYPH</name>
<comment type="caution">
    <text evidence="1">The sequence shown here is derived from an EMBL/GenBank/DDBJ whole genome shotgun (WGS) entry which is preliminary data.</text>
</comment>
<dbReference type="InterPro" id="IPR011051">
    <property type="entry name" value="RmlC_Cupin_sf"/>
</dbReference>
<dbReference type="EMBL" id="JACHGI010000004">
    <property type="protein sequence ID" value="MBB6466809.1"/>
    <property type="molecule type" value="Genomic_DNA"/>
</dbReference>
<dbReference type="Proteomes" id="UP000532373">
    <property type="component" value="Unassembled WGS sequence"/>
</dbReference>
<keyword evidence="1" id="KW-0413">Isomerase</keyword>
<protein>
    <submittedName>
        <fullName evidence="1">Mannose-6-phosphate isomerase-like protein (Cupin superfamily)</fullName>
    </submittedName>
</protein>
<accession>A0A8E2BD16</accession>
<gene>
    <name evidence="1" type="ORF">HNQ96_002685</name>
</gene>
<proteinExistence type="predicted"/>
<dbReference type="SUPFAM" id="SSF51182">
    <property type="entry name" value="RmlC-like cupins"/>
    <property type="match status" value="1"/>
</dbReference>
<evidence type="ECO:0000313" key="2">
    <source>
        <dbReference type="Proteomes" id="UP000532373"/>
    </source>
</evidence>
<sequence length="52" mass="5589">MATGQSLIVPALKKHGFANVGTAELHMHAVLASPQFEATLESTGQTIRRWAD</sequence>